<evidence type="ECO:0000256" key="6">
    <source>
        <dbReference type="ARBA" id="ARBA00022771"/>
    </source>
</evidence>
<evidence type="ECO:0000256" key="11">
    <source>
        <dbReference type="PROSITE-ProRule" id="PRU00175"/>
    </source>
</evidence>
<dbReference type="FunFam" id="3.30.1370.10:FF:000012">
    <property type="entry name" value="Mex-3 RNA-binding family member D"/>
    <property type="match status" value="1"/>
</dbReference>
<dbReference type="Ensembl" id="ENSXETT00000096824">
    <property type="protein sequence ID" value="ENSXETP00000099978"/>
    <property type="gene ID" value="ENSXETG00000040904"/>
</dbReference>
<dbReference type="InParanoid" id="A0A6I8T095"/>
<feature type="region of interest" description="Disordered" evidence="12">
    <location>
        <begin position="716"/>
        <end position="736"/>
    </location>
</feature>
<dbReference type="Pfam" id="PF13920">
    <property type="entry name" value="zf-C3HC4_3"/>
    <property type="match status" value="1"/>
</dbReference>
<feature type="region of interest" description="Disordered" evidence="12">
    <location>
        <begin position="144"/>
        <end position="168"/>
    </location>
</feature>
<dbReference type="FunFam" id="3.30.1370.10:FF:000013">
    <property type="entry name" value="Mex-3 RNA-binding family member B"/>
    <property type="match status" value="1"/>
</dbReference>
<proteinExistence type="predicted"/>
<evidence type="ECO:0000256" key="1">
    <source>
        <dbReference type="ARBA" id="ARBA00004123"/>
    </source>
</evidence>
<evidence type="ECO:0000256" key="2">
    <source>
        <dbReference type="ARBA" id="ARBA00004496"/>
    </source>
</evidence>
<dbReference type="PROSITE" id="PS50084">
    <property type="entry name" value="KH_TYPE_1"/>
    <property type="match status" value="2"/>
</dbReference>
<feature type="compositionally biased region" description="Polar residues" evidence="12">
    <location>
        <begin position="561"/>
        <end position="575"/>
    </location>
</feature>
<feature type="domain" description="RING-type" evidence="13">
    <location>
        <begin position="744"/>
        <end position="784"/>
    </location>
</feature>
<dbReference type="CDD" id="cd22423">
    <property type="entry name" value="KH-I_MEX3_rpt1"/>
    <property type="match status" value="1"/>
</dbReference>
<feature type="region of interest" description="Disordered" evidence="12">
    <location>
        <begin position="312"/>
        <end position="335"/>
    </location>
</feature>
<keyword evidence="4" id="KW-0479">Metal-binding</keyword>
<dbReference type="InterPro" id="IPR047227">
    <property type="entry name" value="MEX3"/>
</dbReference>
<dbReference type="PANTHER" id="PTHR23285:SF3">
    <property type="entry name" value="RNA-BINDING PROTEIN MEX3D"/>
    <property type="match status" value="1"/>
</dbReference>
<evidence type="ECO:0000256" key="3">
    <source>
        <dbReference type="ARBA" id="ARBA00022490"/>
    </source>
</evidence>
<feature type="region of interest" description="Disordered" evidence="12">
    <location>
        <begin position="554"/>
        <end position="577"/>
    </location>
</feature>
<evidence type="ECO:0000256" key="10">
    <source>
        <dbReference type="PROSITE-ProRule" id="PRU00117"/>
    </source>
</evidence>
<keyword evidence="8 10" id="KW-0694">RNA-binding</keyword>
<dbReference type="Pfam" id="PF00013">
    <property type="entry name" value="KH_1"/>
    <property type="match status" value="2"/>
</dbReference>
<dbReference type="InterPro" id="IPR047228">
    <property type="entry name" value="KH-I_MEX3_rpt1"/>
</dbReference>
<dbReference type="GO" id="GO:0003723">
    <property type="term" value="F:RNA binding"/>
    <property type="evidence" value="ECO:0007669"/>
    <property type="project" value="UniProtKB-UniRule"/>
</dbReference>
<keyword evidence="7" id="KW-0862">Zinc</keyword>
<sequence>MLHSILHHHSCAARRRAYVRLAVAPRSRDMRLVTLRLAVRRMPAGHSWRYSTVKQRTDAAGCVLKKKNTTLFRNNRDCWAICSYQRYINIGLKITSQEEQCLNCPGNGGAVCNQSPQEQSKMQGLQETTLTQLPEDPVQAQESIRNKSPQETCGNLSHRAPSNSRSSQNISCHVWSNTENPDISTGQVMPNTTTDTGGTLNSTGDNEPSHIILPYWEAAHNMSPQKSWMQEEDLIRPGFPETLLNPLAFQDITHQKANSPTDSHELCFQTALQDSILHRPPSKDLGTQLCPDEHQSEEFPLLVGAFSVLGLQEDPDDGPASDDAISTSPSPEPGDVFGMVSAENILGPGNRRRGINMTEGVPVPSSEHVAEIVGRQGCKIKALRAKTNTYIKTPIRGEEPIFIVTGRKEDVEMAKREILAAAEHFSIIRATRNKASGIPGATQSPPSLPGQTTIQVRVPYRVVGLVVGPKGATIKKIQQSTHTYIVTPSRDKEPVFEVTGMPENVDRAREEIEAHISMRTGAMVDILPDNDFHSNGTDVCMDLLGGSSAMWAKTSAPRRGSSGSRIETLSSSSGESLYCGTTGREQCQDNPFRPMLGGGFPVAAEPHRVPPPLGTEDSEFGFDFLALDLSTPTAIWSSFEPNGRQLQSFTECPVQRKHSCSGTPRLSPTLPESSLGLEHPLARRIHSDPVSGVSWLPPQGSLSSFSSSTGYSSSSSLPGSSSAASGSPTDSSSSEGQRKSVRDCVVCCESEVIAALVPCGHNLFCMECAIRICERELPECPACHAPATQAIRIFS</sequence>
<dbReference type="Bgee" id="ENSXETG00000040904">
    <property type="expression patterns" value="Expressed in testis and 13 other cell types or tissues"/>
</dbReference>
<dbReference type="CDD" id="cd16723">
    <property type="entry name" value="RING-HC_MEX3D"/>
    <property type="match status" value="1"/>
</dbReference>
<evidence type="ECO:0000259" key="13">
    <source>
        <dbReference type="PROSITE" id="PS50089"/>
    </source>
</evidence>
<evidence type="ECO:0000313" key="14">
    <source>
        <dbReference type="Ensembl" id="ENSXETP00000099978"/>
    </source>
</evidence>
<reference evidence="14" key="2">
    <citation type="submission" date="2020-05" db="UniProtKB">
        <authorList>
            <consortium name="Ensembl"/>
        </authorList>
    </citation>
    <scope>IDENTIFICATION</scope>
</reference>
<evidence type="ECO:0000256" key="8">
    <source>
        <dbReference type="ARBA" id="ARBA00022884"/>
    </source>
</evidence>
<name>A0A6I8T095_XENTR</name>
<dbReference type="Gene3D" id="3.30.40.10">
    <property type="entry name" value="Zinc/RING finger domain, C3HC4 (zinc finger)"/>
    <property type="match status" value="1"/>
</dbReference>
<feature type="compositionally biased region" description="Low complexity" evidence="12">
    <location>
        <begin position="716"/>
        <end position="734"/>
    </location>
</feature>
<dbReference type="SUPFAM" id="SSF54791">
    <property type="entry name" value="Eukaryotic type KH-domain (KH-domain type I)"/>
    <property type="match status" value="2"/>
</dbReference>
<accession>A0A6I8T095</accession>
<dbReference type="GO" id="GO:0005634">
    <property type="term" value="C:nucleus"/>
    <property type="evidence" value="ECO:0007669"/>
    <property type="project" value="UniProtKB-SubCell"/>
</dbReference>
<dbReference type="CDD" id="cd22424">
    <property type="entry name" value="KH-I_MEX3_rpt2"/>
    <property type="match status" value="1"/>
</dbReference>
<keyword evidence="9" id="KW-0539">Nucleus</keyword>
<dbReference type="SUPFAM" id="SSF57850">
    <property type="entry name" value="RING/U-box"/>
    <property type="match status" value="1"/>
</dbReference>
<protein>
    <recommendedName>
        <fullName evidence="13">RING-type domain-containing protein</fullName>
    </recommendedName>
</protein>
<evidence type="ECO:0000256" key="7">
    <source>
        <dbReference type="ARBA" id="ARBA00022833"/>
    </source>
</evidence>
<dbReference type="GO" id="GO:0008270">
    <property type="term" value="F:zinc ion binding"/>
    <property type="evidence" value="ECO:0007669"/>
    <property type="project" value="UniProtKB-KW"/>
</dbReference>
<dbReference type="FunCoup" id="A0A6I8T095">
    <property type="interactions" value="1337"/>
</dbReference>
<dbReference type="Gene3D" id="3.30.1370.10">
    <property type="entry name" value="K Homology domain, type 1"/>
    <property type="match status" value="2"/>
</dbReference>
<dbReference type="InterPro" id="IPR004088">
    <property type="entry name" value="KH_dom_type_1"/>
</dbReference>
<comment type="subcellular location">
    <subcellularLocation>
        <location evidence="2">Cytoplasm</location>
    </subcellularLocation>
    <subcellularLocation>
        <location evidence="1">Nucleus</location>
    </subcellularLocation>
</comment>
<dbReference type="PANTHER" id="PTHR23285">
    <property type="entry name" value="RING FINGER AND KH DOMAIN CONTAINING PROTEIN 1"/>
    <property type="match status" value="1"/>
</dbReference>
<dbReference type="PROSITE" id="PS50089">
    <property type="entry name" value="ZF_RING_2"/>
    <property type="match status" value="1"/>
</dbReference>
<dbReference type="InterPro" id="IPR004087">
    <property type="entry name" value="KH_dom"/>
</dbReference>
<organism evidence="14">
    <name type="scientific">Xenopus tropicalis</name>
    <name type="common">Western clawed frog</name>
    <name type="synonym">Silurana tropicalis</name>
    <dbReference type="NCBI Taxonomy" id="8364"/>
    <lineage>
        <taxon>Eukaryota</taxon>
        <taxon>Metazoa</taxon>
        <taxon>Chordata</taxon>
        <taxon>Craniata</taxon>
        <taxon>Vertebrata</taxon>
        <taxon>Euteleostomi</taxon>
        <taxon>Amphibia</taxon>
        <taxon>Batrachia</taxon>
        <taxon>Anura</taxon>
        <taxon>Pipoidea</taxon>
        <taxon>Pipidae</taxon>
        <taxon>Xenopodinae</taxon>
        <taxon>Xenopus</taxon>
        <taxon>Silurana</taxon>
    </lineage>
</organism>
<dbReference type="InterPro" id="IPR047226">
    <property type="entry name" value="KH-I_MEX3_rpt2"/>
</dbReference>
<keyword evidence="6 11" id="KW-0863">Zinc-finger</keyword>
<dbReference type="SMART" id="SM00322">
    <property type="entry name" value="KH"/>
    <property type="match status" value="2"/>
</dbReference>
<evidence type="ECO:0000256" key="4">
    <source>
        <dbReference type="ARBA" id="ARBA00022723"/>
    </source>
</evidence>
<evidence type="ECO:0000256" key="5">
    <source>
        <dbReference type="ARBA" id="ARBA00022737"/>
    </source>
</evidence>
<keyword evidence="3" id="KW-0963">Cytoplasm</keyword>
<reference evidence="14" key="1">
    <citation type="journal article" date="2010" name="Science">
        <title>The genome of the Western clawed frog Xenopus tropicalis.</title>
        <authorList>
            <person name="Hellsten U."/>
            <person name="Harland R.M."/>
            <person name="Gilchrist M.J."/>
            <person name="Hendrix D."/>
            <person name="Jurka J."/>
            <person name="Kapitonov V."/>
            <person name="Ovcharenko I."/>
            <person name="Putnam N.H."/>
            <person name="Shu S."/>
            <person name="Taher L."/>
            <person name="Blitz I.L."/>
            <person name="Blumberg B."/>
            <person name="Dichmann D.S."/>
            <person name="Dubchak I."/>
            <person name="Amaya E."/>
            <person name="Detter J.C."/>
            <person name="Fletcher R."/>
            <person name="Gerhard D.S."/>
            <person name="Goodstein D."/>
            <person name="Graves T."/>
            <person name="Grigoriev I.V."/>
            <person name="Grimwood J."/>
            <person name="Kawashima T."/>
            <person name="Lindquist E."/>
            <person name="Lucas S.M."/>
            <person name="Mead P.E."/>
            <person name="Mitros T."/>
            <person name="Ogino H."/>
            <person name="Ohta Y."/>
            <person name="Poliakov A.V."/>
            <person name="Pollet N."/>
            <person name="Robert J."/>
            <person name="Salamov A."/>
            <person name="Sater A.K."/>
            <person name="Schmutz J."/>
            <person name="Terry A."/>
            <person name="Vize P.D."/>
            <person name="Warren W.C."/>
            <person name="Wells D."/>
            <person name="Wills A."/>
            <person name="Wilson R.K."/>
            <person name="Zimmerman L.B."/>
            <person name="Zorn A.M."/>
            <person name="Grainger R."/>
            <person name="Grammer T."/>
            <person name="Khokha M.K."/>
            <person name="Richardson P.M."/>
            <person name="Rokhsar D.S."/>
        </authorList>
    </citation>
    <scope>NUCLEOTIDE SEQUENCE [LARGE SCALE GENOMIC DNA]</scope>
    <source>
        <strain evidence="14">Nigerian</strain>
    </source>
</reference>
<evidence type="ECO:0000256" key="9">
    <source>
        <dbReference type="ARBA" id="ARBA00023242"/>
    </source>
</evidence>
<dbReference type="AlphaFoldDB" id="A0A6I8T095"/>
<dbReference type="InterPro" id="IPR001841">
    <property type="entry name" value="Znf_RING"/>
</dbReference>
<dbReference type="GO" id="GO:0005737">
    <property type="term" value="C:cytoplasm"/>
    <property type="evidence" value="ECO:0007669"/>
    <property type="project" value="UniProtKB-SubCell"/>
</dbReference>
<dbReference type="InterPro" id="IPR013083">
    <property type="entry name" value="Znf_RING/FYVE/PHD"/>
</dbReference>
<dbReference type="FunFam" id="3.30.40.10:FF:000090">
    <property type="entry name" value="Mex-3 RNA-binding family member C"/>
    <property type="match status" value="1"/>
</dbReference>
<evidence type="ECO:0000256" key="12">
    <source>
        <dbReference type="SAM" id="MobiDB-lite"/>
    </source>
</evidence>
<dbReference type="GeneTree" id="ENSGT00940000162613"/>
<keyword evidence="5" id="KW-0677">Repeat</keyword>
<dbReference type="InterPro" id="IPR036612">
    <property type="entry name" value="KH_dom_type_1_sf"/>
</dbReference>